<dbReference type="Proteomes" id="UP000324222">
    <property type="component" value="Unassembled WGS sequence"/>
</dbReference>
<comment type="caution">
    <text evidence="2">The sequence shown here is derived from an EMBL/GenBank/DDBJ whole genome shotgun (WGS) entry which is preliminary data.</text>
</comment>
<evidence type="ECO:0000313" key="2">
    <source>
        <dbReference type="EMBL" id="MPC84074.1"/>
    </source>
</evidence>
<evidence type="ECO:0000256" key="1">
    <source>
        <dbReference type="SAM" id="MobiDB-lite"/>
    </source>
</evidence>
<gene>
    <name evidence="2" type="ORF">E2C01_078800</name>
</gene>
<keyword evidence="3" id="KW-1185">Reference proteome</keyword>
<accession>A0A5B7IV33</accession>
<protein>
    <submittedName>
        <fullName evidence="2">Uncharacterized protein</fullName>
    </submittedName>
</protein>
<sequence length="80" mass="8670">MVCLHPAGHQTKPNPRISKQDKQHSDAYQCSSEPGTPFNLSMLPQCTGSCTHGDCSRTRQGGEAMRVPPCCELPALTETN</sequence>
<reference evidence="2 3" key="1">
    <citation type="submission" date="2019-05" db="EMBL/GenBank/DDBJ databases">
        <title>Another draft genome of Portunus trituberculatus and its Hox gene families provides insights of decapod evolution.</title>
        <authorList>
            <person name="Jeong J.-H."/>
            <person name="Song I."/>
            <person name="Kim S."/>
            <person name="Choi T."/>
            <person name="Kim D."/>
            <person name="Ryu S."/>
            <person name="Kim W."/>
        </authorList>
    </citation>
    <scope>NUCLEOTIDE SEQUENCE [LARGE SCALE GENOMIC DNA]</scope>
    <source>
        <tissue evidence="2">Muscle</tissue>
    </source>
</reference>
<feature type="region of interest" description="Disordered" evidence="1">
    <location>
        <begin position="1"/>
        <end position="33"/>
    </location>
</feature>
<name>A0A5B7IV33_PORTR</name>
<proteinExistence type="predicted"/>
<dbReference type="EMBL" id="VSRR010064345">
    <property type="protein sequence ID" value="MPC84074.1"/>
    <property type="molecule type" value="Genomic_DNA"/>
</dbReference>
<organism evidence="2 3">
    <name type="scientific">Portunus trituberculatus</name>
    <name type="common">Swimming crab</name>
    <name type="synonym">Neptunus trituberculatus</name>
    <dbReference type="NCBI Taxonomy" id="210409"/>
    <lineage>
        <taxon>Eukaryota</taxon>
        <taxon>Metazoa</taxon>
        <taxon>Ecdysozoa</taxon>
        <taxon>Arthropoda</taxon>
        <taxon>Crustacea</taxon>
        <taxon>Multicrustacea</taxon>
        <taxon>Malacostraca</taxon>
        <taxon>Eumalacostraca</taxon>
        <taxon>Eucarida</taxon>
        <taxon>Decapoda</taxon>
        <taxon>Pleocyemata</taxon>
        <taxon>Brachyura</taxon>
        <taxon>Eubrachyura</taxon>
        <taxon>Portunoidea</taxon>
        <taxon>Portunidae</taxon>
        <taxon>Portuninae</taxon>
        <taxon>Portunus</taxon>
    </lineage>
</organism>
<dbReference type="AlphaFoldDB" id="A0A5B7IV33"/>
<evidence type="ECO:0000313" key="3">
    <source>
        <dbReference type="Proteomes" id="UP000324222"/>
    </source>
</evidence>